<dbReference type="InterPro" id="IPR045111">
    <property type="entry name" value="Vps41/Vps8"/>
</dbReference>
<gene>
    <name evidence="1" type="ORF">CPRI1469_LOCUS8402</name>
</gene>
<name>A0A7S2X1D6_9CHLO</name>
<dbReference type="GO" id="GO:0030897">
    <property type="term" value="C:HOPS complex"/>
    <property type="evidence" value="ECO:0007669"/>
    <property type="project" value="TreeGrafter"/>
</dbReference>
<sequence>MDSVLRTIMRSPKVETFRCDDAAVYLLERLGDIMGGLDIILGVVRGGLSLLSAKVTESTSSSATGRADVHLIAEGRATRECLKAAFELNFRNSQLLDAPELEELWFKILATFVNPAHDAALAAPEAAGTGSKEALKEMQSFLSTCVRDTIMAMSDAMPLTRVAARLVQEHSGSSLSSFREILSDLLQACGHDVDVLATAKRVFETQQRASRHAKWVTSRGRVRPRELRVARVDGAEGGQGGLRTSRGSGGASWLSSSGGAASFLSTIGGDETHHHLHLAPPPGSEHMVAHGGGTSNITAATTRVVGAFPQRAQFHGELVG</sequence>
<accession>A0A7S2X1D6</accession>
<reference evidence="1" key="1">
    <citation type="submission" date="2021-01" db="EMBL/GenBank/DDBJ databases">
        <authorList>
            <person name="Corre E."/>
            <person name="Pelletier E."/>
            <person name="Niang G."/>
            <person name="Scheremetjew M."/>
            <person name="Finn R."/>
            <person name="Kale V."/>
            <person name="Holt S."/>
            <person name="Cochrane G."/>
            <person name="Meng A."/>
            <person name="Brown T."/>
            <person name="Cohen L."/>
        </authorList>
    </citation>
    <scope>NUCLEOTIDE SEQUENCE</scope>
    <source>
        <strain evidence="1">CCMP1205</strain>
    </source>
</reference>
<dbReference type="GO" id="GO:0034058">
    <property type="term" value="P:endosomal vesicle fusion"/>
    <property type="evidence" value="ECO:0007669"/>
    <property type="project" value="TreeGrafter"/>
</dbReference>
<proteinExistence type="predicted"/>
<dbReference type="PANTHER" id="PTHR12616:SF8">
    <property type="entry name" value="VACUOLAR PROTEIN SORTING-ASSOCIATED PROTEIN 8 HOMOLOG"/>
    <property type="match status" value="1"/>
</dbReference>
<protein>
    <submittedName>
        <fullName evidence="1">Uncharacterized protein</fullName>
    </submittedName>
</protein>
<evidence type="ECO:0000313" key="1">
    <source>
        <dbReference type="EMBL" id="CAD9719536.1"/>
    </source>
</evidence>
<dbReference type="GO" id="GO:0006623">
    <property type="term" value="P:protein targeting to vacuole"/>
    <property type="evidence" value="ECO:0007669"/>
    <property type="project" value="InterPro"/>
</dbReference>
<dbReference type="AlphaFoldDB" id="A0A7S2X1D6"/>
<dbReference type="EMBL" id="HBHL01012797">
    <property type="protein sequence ID" value="CAD9719536.1"/>
    <property type="molecule type" value="Transcribed_RNA"/>
</dbReference>
<dbReference type="GO" id="GO:0005770">
    <property type="term" value="C:late endosome"/>
    <property type="evidence" value="ECO:0007669"/>
    <property type="project" value="TreeGrafter"/>
</dbReference>
<dbReference type="PANTHER" id="PTHR12616">
    <property type="entry name" value="VACUOLAR PROTEIN SORTING VPS41"/>
    <property type="match status" value="1"/>
</dbReference>
<organism evidence="1">
    <name type="scientific">Chloropicon primus</name>
    <dbReference type="NCBI Taxonomy" id="1764295"/>
    <lineage>
        <taxon>Eukaryota</taxon>
        <taxon>Viridiplantae</taxon>
        <taxon>Chlorophyta</taxon>
        <taxon>Chloropicophyceae</taxon>
        <taxon>Chloropicales</taxon>
        <taxon>Chloropicaceae</taxon>
        <taxon>Chloropicon</taxon>
    </lineage>
</organism>